<evidence type="ECO:0000256" key="4">
    <source>
        <dbReference type="ARBA" id="ARBA00023136"/>
    </source>
</evidence>
<dbReference type="GO" id="GO:0045540">
    <property type="term" value="P:regulation of cholesterol biosynthetic process"/>
    <property type="evidence" value="ECO:0007669"/>
    <property type="project" value="TreeGrafter"/>
</dbReference>
<proteinExistence type="predicted"/>
<keyword evidence="4 5" id="KW-0472">Membrane</keyword>
<keyword evidence="3" id="KW-0256">Endoplasmic reticulum</keyword>
<dbReference type="AlphaFoldDB" id="A0A3B5B9W1"/>
<dbReference type="PANTHER" id="PTHR46378:SF1">
    <property type="entry name" value="STEROL REGULATORY ELEMENT-BINDING PROTEIN CLEAVAGE-ACTIVATING PROTEIN"/>
    <property type="match status" value="1"/>
</dbReference>
<comment type="subcellular location">
    <subcellularLocation>
        <location evidence="2">Endomembrane system</location>
    </subcellularLocation>
    <subcellularLocation>
        <location evidence="1">Endoplasmic reticulum</location>
    </subcellularLocation>
</comment>
<dbReference type="Ensembl" id="ENSSPAT00000027340.1">
    <property type="protein sequence ID" value="ENSSPAP00000026899.1"/>
    <property type="gene ID" value="ENSSPAG00000020282.1"/>
</dbReference>
<evidence type="ECO:0000256" key="3">
    <source>
        <dbReference type="ARBA" id="ARBA00022824"/>
    </source>
</evidence>
<keyword evidence="5" id="KW-0812">Transmembrane</keyword>
<dbReference type="GeneTree" id="ENSGT00940000171891"/>
<sequence>MTLREQLREKISAAFYRHGLLCASYPVPIILFTSASILTCCYPLLRLPLPGTGPVEFTTGVRDYSVPSHEPQGDLGERPDWVGEEKAHKTYTFLCVYSFPSPLCFYPSSCIHSLTLNLIPHPNLRLILKSESAP</sequence>
<accession>A0A3B5B9W1</accession>
<dbReference type="GO" id="GO:0000139">
    <property type="term" value="C:Golgi membrane"/>
    <property type="evidence" value="ECO:0007669"/>
    <property type="project" value="InterPro"/>
</dbReference>
<evidence type="ECO:0000256" key="2">
    <source>
        <dbReference type="ARBA" id="ARBA00004308"/>
    </source>
</evidence>
<name>A0A3B5B9W1_9TELE</name>
<evidence type="ECO:0000313" key="6">
    <source>
        <dbReference type="Ensembl" id="ENSSPAP00000026899.1"/>
    </source>
</evidence>
<feature type="transmembrane region" description="Helical" evidence="5">
    <location>
        <begin position="20"/>
        <end position="45"/>
    </location>
</feature>
<evidence type="ECO:0000256" key="1">
    <source>
        <dbReference type="ARBA" id="ARBA00004240"/>
    </source>
</evidence>
<dbReference type="InterPro" id="IPR030225">
    <property type="entry name" value="SCAP"/>
</dbReference>
<organism evidence="6">
    <name type="scientific">Stegastes partitus</name>
    <name type="common">bicolor damselfish</name>
    <dbReference type="NCBI Taxonomy" id="144197"/>
    <lineage>
        <taxon>Eukaryota</taxon>
        <taxon>Metazoa</taxon>
        <taxon>Chordata</taxon>
        <taxon>Craniata</taxon>
        <taxon>Vertebrata</taxon>
        <taxon>Euteleostomi</taxon>
        <taxon>Actinopterygii</taxon>
        <taxon>Neopterygii</taxon>
        <taxon>Teleostei</taxon>
        <taxon>Neoteleostei</taxon>
        <taxon>Acanthomorphata</taxon>
        <taxon>Ovalentaria</taxon>
        <taxon>Pomacentridae</taxon>
        <taxon>Stegastes</taxon>
    </lineage>
</organism>
<dbReference type="PANTHER" id="PTHR46378">
    <property type="entry name" value="STEROL REGULATORY ELEMENT-BINDING PROTEIN CLEAVAGE-ACTIVATING PROTEIN"/>
    <property type="match status" value="1"/>
</dbReference>
<dbReference type="GO" id="GO:0032934">
    <property type="term" value="F:sterol binding"/>
    <property type="evidence" value="ECO:0007669"/>
    <property type="project" value="InterPro"/>
</dbReference>
<protein>
    <submittedName>
        <fullName evidence="6">Uncharacterized protein</fullName>
    </submittedName>
</protein>
<dbReference type="GO" id="GO:0032936">
    <property type="term" value="C:SREBP-SCAP complex"/>
    <property type="evidence" value="ECO:0007669"/>
    <property type="project" value="TreeGrafter"/>
</dbReference>
<dbReference type="GO" id="GO:0032933">
    <property type="term" value="P:SREBP signaling pathway"/>
    <property type="evidence" value="ECO:0007669"/>
    <property type="project" value="InterPro"/>
</dbReference>
<evidence type="ECO:0000256" key="5">
    <source>
        <dbReference type="SAM" id="Phobius"/>
    </source>
</evidence>
<dbReference type="STRING" id="144197.ENSSPAP00000026899"/>
<reference evidence="6" key="1">
    <citation type="submission" date="2023-09" db="UniProtKB">
        <authorList>
            <consortium name="Ensembl"/>
        </authorList>
    </citation>
    <scope>IDENTIFICATION</scope>
</reference>
<dbReference type="GO" id="GO:0005789">
    <property type="term" value="C:endoplasmic reticulum membrane"/>
    <property type="evidence" value="ECO:0007669"/>
    <property type="project" value="InterPro"/>
</dbReference>
<keyword evidence="5" id="KW-1133">Transmembrane helix</keyword>